<dbReference type="Gene3D" id="3.30.420.40">
    <property type="match status" value="2"/>
</dbReference>
<dbReference type="GO" id="GO:0140662">
    <property type="term" value="F:ATP-dependent protein folding chaperone"/>
    <property type="evidence" value="ECO:0007669"/>
    <property type="project" value="InterPro"/>
</dbReference>
<dbReference type="InterPro" id="IPR013126">
    <property type="entry name" value="Hsp_70_fam"/>
</dbReference>
<evidence type="ECO:0000256" key="2">
    <source>
        <dbReference type="ARBA" id="ARBA00022840"/>
    </source>
</evidence>
<dbReference type="GO" id="GO:0005524">
    <property type="term" value="F:ATP binding"/>
    <property type="evidence" value="ECO:0007669"/>
    <property type="project" value="UniProtKB-KW"/>
</dbReference>
<evidence type="ECO:0000313" key="6">
    <source>
        <dbReference type="Proteomes" id="UP000297452"/>
    </source>
</evidence>
<gene>
    <name evidence="5" type="ORF">BOTNAR_0514g00020</name>
</gene>
<protein>
    <submittedName>
        <fullName evidence="5">Uncharacterized protein</fullName>
    </submittedName>
</protein>
<accession>A0A4Z1HEQ7</accession>
<dbReference type="Gene3D" id="3.90.640.10">
    <property type="entry name" value="Actin, Chain A, domain 4"/>
    <property type="match status" value="1"/>
</dbReference>
<dbReference type="InterPro" id="IPR043129">
    <property type="entry name" value="ATPase_NBD"/>
</dbReference>
<evidence type="ECO:0000256" key="4">
    <source>
        <dbReference type="SAM" id="MobiDB-lite"/>
    </source>
</evidence>
<feature type="region of interest" description="Disordered" evidence="4">
    <location>
        <begin position="476"/>
        <end position="517"/>
    </location>
</feature>
<dbReference type="PANTHER" id="PTHR19375">
    <property type="entry name" value="HEAT SHOCK PROTEIN 70KDA"/>
    <property type="match status" value="1"/>
</dbReference>
<proteinExistence type="inferred from homology"/>
<dbReference type="Proteomes" id="UP000297452">
    <property type="component" value="Unassembled WGS sequence"/>
</dbReference>
<keyword evidence="6" id="KW-1185">Reference proteome</keyword>
<keyword evidence="2 3" id="KW-0067">ATP-binding</keyword>
<comment type="similarity">
    <text evidence="3">Belongs to the heat shock protein 70 family.</text>
</comment>
<dbReference type="SUPFAM" id="SSF53067">
    <property type="entry name" value="Actin-like ATPase domain"/>
    <property type="match status" value="2"/>
</dbReference>
<dbReference type="EMBL" id="PQXJ01000514">
    <property type="protein sequence ID" value="TGO47628.1"/>
    <property type="molecule type" value="Genomic_DNA"/>
</dbReference>
<name>A0A4Z1HEQ7_9HELO</name>
<organism evidence="5 6">
    <name type="scientific">Botryotinia narcissicola</name>
    <dbReference type="NCBI Taxonomy" id="278944"/>
    <lineage>
        <taxon>Eukaryota</taxon>
        <taxon>Fungi</taxon>
        <taxon>Dikarya</taxon>
        <taxon>Ascomycota</taxon>
        <taxon>Pezizomycotina</taxon>
        <taxon>Leotiomycetes</taxon>
        <taxon>Helotiales</taxon>
        <taxon>Sclerotiniaceae</taxon>
        <taxon>Botryotinia</taxon>
    </lineage>
</organism>
<dbReference type="AlphaFoldDB" id="A0A4Z1HEQ7"/>
<comment type="caution">
    <text evidence="5">The sequence shown here is derived from an EMBL/GenBank/DDBJ whole genome shotgun (WGS) entry which is preliminary data.</text>
</comment>
<evidence type="ECO:0000256" key="1">
    <source>
        <dbReference type="ARBA" id="ARBA00022741"/>
    </source>
</evidence>
<dbReference type="OrthoDB" id="29851at2759"/>
<sequence length="571" mass="61751">MKPPHQTALLVREMPLVSLSETPTAQSPKQLLKKKLKLLPTRMEVNRQIPTILSYIHGDEYYGQQAKQQLIRNSTNTVAYFRDFLGQDFKSIDPTHSHASAHPLDHEGKIAFKIQDKEEGEPSTVSVSEVATRVIRRLAQSASDYTGKQINSAVITIPTNFSDNQKAALTKAANDAGVEVLQLINEPVDALLEYDARPEAKVADKNVIVADLGGTSSDVAVIASRGGMYTILATTHDYEFAGVHLDQALMDHFSKEFIKWNSIDPRENQRSFAKLKAEAEAAKKALSIGQNSNFSVESLAEGIDFSSTINRLRYETIGRKVFEGFNRLIEGVVKKAGLDALEIDEVILSGGTSHTPKIASNVQYIYPNATVLAPSTSPTAINPSELQARGAALQASLIQEFDAQDIEQSTHAAVTTVQHLTKAIGVLSISGETDKGVFTPIVAAETAVPARRTVEIAAPKEGGDVLVKIVEGGSHIKVTKPEPKPKSTGAKVEDANSDDSEDDDSEEEEEEQREKIWKVGNVLAEAAVRGVKKGSKVEVMINISKDLSVTVTAREVGEKGGVRGNLAAPSS</sequence>
<dbReference type="Pfam" id="PF00012">
    <property type="entry name" value="HSP70"/>
    <property type="match status" value="1"/>
</dbReference>
<reference evidence="5 6" key="1">
    <citation type="submission" date="2017-12" db="EMBL/GenBank/DDBJ databases">
        <title>Comparative genomics of Botrytis spp.</title>
        <authorList>
            <person name="Valero-Jimenez C.A."/>
            <person name="Tapia P."/>
            <person name="Veloso J."/>
            <person name="Silva-Moreno E."/>
            <person name="Staats M."/>
            <person name="Valdes J.H."/>
            <person name="Van Kan J.A.L."/>
        </authorList>
    </citation>
    <scope>NUCLEOTIDE SEQUENCE [LARGE SCALE GENOMIC DNA]</scope>
    <source>
        <strain evidence="5 6">MUCL2120</strain>
    </source>
</reference>
<dbReference type="Gene3D" id="3.30.30.30">
    <property type="match status" value="1"/>
</dbReference>
<keyword evidence="1 3" id="KW-0547">Nucleotide-binding</keyword>
<feature type="compositionally biased region" description="Acidic residues" evidence="4">
    <location>
        <begin position="495"/>
        <end position="511"/>
    </location>
</feature>
<dbReference type="STRING" id="278944.A0A4Z1HEQ7"/>
<dbReference type="PRINTS" id="PR00301">
    <property type="entry name" value="HEATSHOCK70"/>
</dbReference>
<evidence type="ECO:0000256" key="3">
    <source>
        <dbReference type="RuleBase" id="RU003322"/>
    </source>
</evidence>
<dbReference type="FunFam" id="3.90.640.10:FF:000023">
    <property type="entry name" value="Hsp70 chaperone (BiP)"/>
    <property type="match status" value="1"/>
</dbReference>
<evidence type="ECO:0000313" key="5">
    <source>
        <dbReference type="EMBL" id="TGO47628.1"/>
    </source>
</evidence>
<dbReference type="FunFam" id="3.30.30.30:FF:000009">
    <property type="entry name" value="Heat shock protein Hsp70"/>
    <property type="match status" value="1"/>
</dbReference>